<reference evidence="2" key="1">
    <citation type="submission" date="2017-08" db="EMBL/GenBank/DDBJ databases">
        <authorList>
            <person name="Polle J.E."/>
            <person name="Barry K."/>
            <person name="Cushman J."/>
            <person name="Schmutz J."/>
            <person name="Tran D."/>
            <person name="Hathwaick L.T."/>
            <person name="Yim W.C."/>
            <person name="Jenkins J."/>
            <person name="Mckie-Krisberg Z.M."/>
            <person name="Prochnik S."/>
            <person name="Lindquist E."/>
            <person name="Dockter R.B."/>
            <person name="Adam C."/>
            <person name="Molina H."/>
            <person name="Bunkerborg J."/>
            <person name="Jin E."/>
            <person name="Buchheim M."/>
            <person name="Magnuson J."/>
        </authorList>
    </citation>
    <scope>NUCLEOTIDE SEQUENCE</scope>
    <source>
        <strain evidence="2">CCAP 19/18</strain>
    </source>
</reference>
<name>A0ABQ7GDI4_DUNSA</name>
<sequence length="104" mass="11584">MFCALANTDAGVLSVFMHFIIPFSKTTIIHSKKLATASACYMTPWLSKSALKYSARGICICMVAIMRAWCLFWFLWDAFMFCLKGGVLGVSLFPTICNQARSLP</sequence>
<dbReference type="Proteomes" id="UP000815325">
    <property type="component" value="Unassembled WGS sequence"/>
</dbReference>
<protein>
    <recommendedName>
        <fullName evidence="4">Encoded protein</fullName>
    </recommendedName>
</protein>
<keyword evidence="3" id="KW-1185">Reference proteome</keyword>
<keyword evidence="1" id="KW-1133">Transmembrane helix</keyword>
<feature type="transmembrane region" description="Helical" evidence="1">
    <location>
        <begin position="53"/>
        <end position="76"/>
    </location>
</feature>
<evidence type="ECO:0008006" key="4">
    <source>
        <dbReference type="Google" id="ProtNLM"/>
    </source>
</evidence>
<organism evidence="2 3">
    <name type="scientific">Dunaliella salina</name>
    <name type="common">Green alga</name>
    <name type="synonym">Protococcus salinus</name>
    <dbReference type="NCBI Taxonomy" id="3046"/>
    <lineage>
        <taxon>Eukaryota</taxon>
        <taxon>Viridiplantae</taxon>
        <taxon>Chlorophyta</taxon>
        <taxon>core chlorophytes</taxon>
        <taxon>Chlorophyceae</taxon>
        <taxon>CS clade</taxon>
        <taxon>Chlamydomonadales</taxon>
        <taxon>Dunaliellaceae</taxon>
        <taxon>Dunaliella</taxon>
    </lineage>
</organism>
<evidence type="ECO:0000313" key="2">
    <source>
        <dbReference type="EMBL" id="KAF5832665.1"/>
    </source>
</evidence>
<accession>A0ABQ7GDI4</accession>
<dbReference type="EMBL" id="MU069857">
    <property type="protein sequence ID" value="KAF5832665.1"/>
    <property type="molecule type" value="Genomic_DNA"/>
</dbReference>
<keyword evidence="1" id="KW-0472">Membrane</keyword>
<evidence type="ECO:0000313" key="3">
    <source>
        <dbReference type="Proteomes" id="UP000815325"/>
    </source>
</evidence>
<evidence type="ECO:0000256" key="1">
    <source>
        <dbReference type="SAM" id="Phobius"/>
    </source>
</evidence>
<keyword evidence="1" id="KW-0812">Transmembrane</keyword>
<comment type="caution">
    <text evidence="2">The sequence shown here is derived from an EMBL/GenBank/DDBJ whole genome shotgun (WGS) entry which is preliminary data.</text>
</comment>
<gene>
    <name evidence="2" type="ORF">DUNSADRAFT_11373</name>
</gene>
<proteinExistence type="predicted"/>